<dbReference type="GeneID" id="16025005"/>
<keyword evidence="3" id="KW-1185">Reference proteome</keyword>
<feature type="domain" description="HTH bat-type" evidence="1">
    <location>
        <begin position="157"/>
        <end position="197"/>
    </location>
</feature>
<dbReference type="PANTHER" id="PTHR34236:SF1">
    <property type="entry name" value="DIMETHYL SULFOXIDE REDUCTASE TRANSCRIPTIONAL ACTIVATOR"/>
    <property type="match status" value="1"/>
</dbReference>
<dbReference type="AlphaFoldDB" id="S0ARV0"/>
<dbReference type="Pfam" id="PF04967">
    <property type="entry name" value="HTH_10"/>
    <property type="match status" value="1"/>
</dbReference>
<dbReference type="EMBL" id="CP004145">
    <property type="protein sequence ID" value="AGO60820.1"/>
    <property type="molecule type" value="Genomic_DNA"/>
</dbReference>
<dbReference type="HOGENOM" id="CLU_1275268_0_0_2"/>
<dbReference type="Proteomes" id="UP000014660">
    <property type="component" value="Chromosome"/>
</dbReference>
<gene>
    <name evidence="2" type="ORF">FACI_IFERC00001G0840</name>
</gene>
<evidence type="ECO:0000313" key="2">
    <source>
        <dbReference type="EMBL" id="AGO60820.1"/>
    </source>
</evidence>
<protein>
    <recommendedName>
        <fullName evidence="1">HTH bat-type domain-containing protein</fullName>
    </recommendedName>
</protein>
<organism evidence="2 3">
    <name type="scientific">Ferroplasma acidarmanus Fer1</name>
    <dbReference type="NCBI Taxonomy" id="333146"/>
    <lineage>
        <taxon>Archaea</taxon>
        <taxon>Methanobacteriati</taxon>
        <taxon>Thermoplasmatota</taxon>
        <taxon>Thermoplasmata</taxon>
        <taxon>Thermoplasmatales</taxon>
        <taxon>Ferroplasmaceae</taxon>
        <taxon>Ferroplasma</taxon>
    </lineage>
</organism>
<dbReference type="RefSeq" id="WP_019841514.1">
    <property type="nucleotide sequence ID" value="NC_021592.1"/>
</dbReference>
<dbReference type="PANTHER" id="PTHR34236">
    <property type="entry name" value="DIMETHYL SULFOXIDE REDUCTASE TRANSCRIPTIONAL ACTIVATOR"/>
    <property type="match status" value="1"/>
</dbReference>
<name>S0ARV0_FERAC</name>
<evidence type="ECO:0000313" key="3">
    <source>
        <dbReference type="Proteomes" id="UP000014660"/>
    </source>
</evidence>
<accession>S0ARV0</accession>
<sequence>MNVKVKMKNEGCSLSGLYSEFNINSRVIKKEMHEGLLYEIAEIYYHNGNLDKILVSLKSSQGVTGVETLFDNGNILIIKLTTNECPVLGILKNYSESGKSVYKQEEKIEDGNNIWNMHIASMELVRELSEKLKEKTGSDVFVNIYKKSSVDKQSLFVVKEAYDLGFFDVPKRINLLELSAILNIPPTTLDLIIRKSLKYFLDTELVSKDKSQLYNE</sequence>
<dbReference type="KEGG" id="fac:FACI_IFERC01G0840"/>
<reference evidence="2 3" key="1">
    <citation type="journal article" date="2007" name="Proc. Natl. Acad. Sci. U.S.A.">
        <title>Genome dynamics in a natural archaeal population.</title>
        <authorList>
            <person name="Allen E.E."/>
            <person name="Tyson G.W."/>
            <person name="Whitaker R.J."/>
            <person name="Detter J.C."/>
            <person name="Richardson P.M."/>
            <person name="Banfield J.F."/>
        </authorList>
    </citation>
    <scope>NUCLEOTIDE SEQUENCE [LARGE SCALE GENOMIC DNA]</scope>
    <source>
        <strain evidence="3">fer1</strain>
    </source>
</reference>
<dbReference type="InterPro" id="IPR007050">
    <property type="entry name" value="HTH_bacterioopsin"/>
</dbReference>
<evidence type="ECO:0000259" key="1">
    <source>
        <dbReference type="Pfam" id="PF04967"/>
    </source>
</evidence>
<proteinExistence type="predicted"/>